<evidence type="ECO:0000313" key="3">
    <source>
        <dbReference type="EnsemblMetazoa" id="AALFPA23_021022.P31008"/>
    </source>
</evidence>
<evidence type="ECO:0000313" key="4">
    <source>
        <dbReference type="Proteomes" id="UP000069940"/>
    </source>
</evidence>
<dbReference type="Proteomes" id="UP000069940">
    <property type="component" value="Unassembled WGS sequence"/>
</dbReference>
<dbReference type="PANTHER" id="PTHR47331:SF1">
    <property type="entry name" value="GAG-LIKE PROTEIN"/>
    <property type="match status" value="1"/>
</dbReference>
<dbReference type="PROSITE" id="PS50994">
    <property type="entry name" value="INTEGRASE"/>
    <property type="match status" value="1"/>
</dbReference>
<proteinExistence type="predicted"/>
<dbReference type="Pfam" id="PF18701">
    <property type="entry name" value="DUF5641"/>
    <property type="match status" value="1"/>
</dbReference>
<accession>A0ABM1ZRJ7</accession>
<reference evidence="3" key="2">
    <citation type="submission" date="2025-05" db="UniProtKB">
        <authorList>
            <consortium name="EnsemblMetazoa"/>
        </authorList>
    </citation>
    <scope>IDENTIFICATION</scope>
    <source>
        <strain evidence="3">Foshan</strain>
    </source>
</reference>
<sequence length="587" mass="66188">MTVAEFIESKLWRSGPDWLACPKEDWPIATPQIVPEADLETRMVSVAAVTVPSINPLFLRWSSYPRLLHVVGLCLRFADNCRSRNRPPPSNESTPSTIVVSPSLLRRAKALLIRLAQEDNFAEEIRKLEQESTVGKRSPLRKLSPFLDSERVVRVGGRLNHSLLPYQAKHPALLPKMHPLTRLIAEHLHKKLQHGGGRTLLTAIREEFWPIDGRRLVRSVVRNCFRCQRLDPVPAQQQIGQLPASRVTPSRPFSVVGVDYAGPFYLKPIHKRAAPTKSYLCLFVCFSTKAVHLELVCELSTSAFLAALRRFISRRGRPSHIHSDNGKNFEGAKNELAQLFALLSDAHQANEICSFCASEGITWHLTPPKAPHFGGLWESAIKVAKKHIYRVVGSSRYSYEDLCTLFAQIEAVMNSRPLLPMSDDPNDLAALTPGHFLTGSSLLALPDPDFRNIPTSQLDHYWKLQHLLQRFWTHWQQEYLQELQRDTKCYARNEDILPGRLVIVVDEQQPTTRWPLARIIQLHPGPDSITRVVSLRTAKGIIKRPVAKVCILPFAPADSASPVDNTSPGDEESQRDDLSPDPAEENY</sequence>
<dbReference type="GeneID" id="134290245"/>
<protein>
    <recommendedName>
        <fullName evidence="2">Integrase catalytic domain-containing protein</fullName>
    </recommendedName>
</protein>
<dbReference type="EnsemblMetazoa" id="AALFPA23_021022.R31008">
    <property type="protein sequence ID" value="AALFPA23_021022.P31008"/>
    <property type="gene ID" value="AALFPA23_021022"/>
</dbReference>
<dbReference type="InterPro" id="IPR041588">
    <property type="entry name" value="Integrase_H2C2"/>
</dbReference>
<feature type="region of interest" description="Disordered" evidence="1">
    <location>
        <begin position="556"/>
        <end position="587"/>
    </location>
</feature>
<dbReference type="InterPro" id="IPR012337">
    <property type="entry name" value="RNaseH-like_sf"/>
</dbReference>
<dbReference type="InterPro" id="IPR001584">
    <property type="entry name" value="Integrase_cat-core"/>
</dbReference>
<organism evidence="3 4">
    <name type="scientific">Aedes albopictus</name>
    <name type="common">Asian tiger mosquito</name>
    <name type="synonym">Stegomyia albopicta</name>
    <dbReference type="NCBI Taxonomy" id="7160"/>
    <lineage>
        <taxon>Eukaryota</taxon>
        <taxon>Metazoa</taxon>
        <taxon>Ecdysozoa</taxon>
        <taxon>Arthropoda</taxon>
        <taxon>Hexapoda</taxon>
        <taxon>Insecta</taxon>
        <taxon>Pterygota</taxon>
        <taxon>Neoptera</taxon>
        <taxon>Endopterygota</taxon>
        <taxon>Diptera</taxon>
        <taxon>Nematocera</taxon>
        <taxon>Culicoidea</taxon>
        <taxon>Culicidae</taxon>
        <taxon>Culicinae</taxon>
        <taxon>Aedini</taxon>
        <taxon>Aedes</taxon>
        <taxon>Stegomyia</taxon>
    </lineage>
</organism>
<dbReference type="InterPro" id="IPR040676">
    <property type="entry name" value="DUF5641"/>
</dbReference>
<name>A0ABM1ZRJ7_AEDAL</name>
<reference evidence="4" key="1">
    <citation type="journal article" date="2015" name="Proc. Natl. Acad. Sci. U.S.A.">
        <title>Genome sequence of the Asian Tiger mosquito, Aedes albopictus, reveals insights into its biology, genetics, and evolution.</title>
        <authorList>
            <person name="Chen X.G."/>
            <person name="Jiang X."/>
            <person name="Gu J."/>
            <person name="Xu M."/>
            <person name="Wu Y."/>
            <person name="Deng Y."/>
            <person name="Zhang C."/>
            <person name="Bonizzoni M."/>
            <person name="Dermauw W."/>
            <person name="Vontas J."/>
            <person name="Armbruster P."/>
            <person name="Huang X."/>
            <person name="Yang Y."/>
            <person name="Zhang H."/>
            <person name="He W."/>
            <person name="Peng H."/>
            <person name="Liu Y."/>
            <person name="Wu K."/>
            <person name="Chen J."/>
            <person name="Lirakis M."/>
            <person name="Topalis P."/>
            <person name="Van Leeuwen T."/>
            <person name="Hall A.B."/>
            <person name="Jiang X."/>
            <person name="Thorpe C."/>
            <person name="Mueller R.L."/>
            <person name="Sun C."/>
            <person name="Waterhouse R.M."/>
            <person name="Yan G."/>
            <person name="Tu Z.J."/>
            <person name="Fang X."/>
            <person name="James A.A."/>
        </authorList>
    </citation>
    <scope>NUCLEOTIDE SEQUENCE [LARGE SCALE GENOMIC DNA]</scope>
    <source>
        <strain evidence="4">Foshan</strain>
    </source>
</reference>
<feature type="domain" description="Integrase catalytic" evidence="2">
    <location>
        <begin position="248"/>
        <end position="441"/>
    </location>
</feature>
<keyword evidence="4" id="KW-1185">Reference proteome</keyword>
<dbReference type="RefSeq" id="XP_062713303.1">
    <property type="nucleotide sequence ID" value="XM_062857319.1"/>
</dbReference>
<dbReference type="SUPFAM" id="SSF53098">
    <property type="entry name" value="Ribonuclease H-like"/>
    <property type="match status" value="1"/>
</dbReference>
<dbReference type="PANTHER" id="PTHR47331">
    <property type="entry name" value="PHD-TYPE DOMAIN-CONTAINING PROTEIN"/>
    <property type="match status" value="1"/>
</dbReference>
<dbReference type="Pfam" id="PF17921">
    <property type="entry name" value="Integrase_H2C2"/>
    <property type="match status" value="1"/>
</dbReference>
<evidence type="ECO:0000256" key="1">
    <source>
        <dbReference type="SAM" id="MobiDB-lite"/>
    </source>
</evidence>
<dbReference type="Gene3D" id="3.30.420.10">
    <property type="entry name" value="Ribonuclease H-like superfamily/Ribonuclease H"/>
    <property type="match status" value="1"/>
</dbReference>
<dbReference type="InterPro" id="IPR036397">
    <property type="entry name" value="RNaseH_sf"/>
</dbReference>
<evidence type="ECO:0000259" key="2">
    <source>
        <dbReference type="PROSITE" id="PS50994"/>
    </source>
</evidence>